<protein>
    <submittedName>
        <fullName evidence="1">Uncharacterized protein</fullName>
    </submittedName>
</protein>
<dbReference type="AlphaFoldDB" id="A0A286USN8"/>
<accession>A0A286USN8</accession>
<dbReference type="Proteomes" id="UP000217199">
    <property type="component" value="Unassembled WGS sequence"/>
</dbReference>
<keyword evidence="2" id="KW-1185">Reference proteome</keyword>
<comment type="caution">
    <text evidence="1">The sequence shown here is derived from an EMBL/GenBank/DDBJ whole genome shotgun (WGS) entry which is preliminary data.</text>
</comment>
<name>A0A286USN8_9AGAM</name>
<gene>
    <name evidence="1" type="ORF">PNOK_0255500</name>
</gene>
<dbReference type="InParanoid" id="A0A286USN8"/>
<evidence type="ECO:0000313" key="1">
    <source>
        <dbReference type="EMBL" id="PAV22598.1"/>
    </source>
</evidence>
<reference evidence="1 2" key="1">
    <citation type="journal article" date="2017" name="Mol. Ecol.">
        <title>Comparative and population genomic landscape of Phellinus noxius: A hypervariable fungus causing root rot in trees.</title>
        <authorList>
            <person name="Chung C.L."/>
            <person name="Lee T.J."/>
            <person name="Akiba M."/>
            <person name="Lee H.H."/>
            <person name="Kuo T.H."/>
            <person name="Liu D."/>
            <person name="Ke H.M."/>
            <person name="Yokoi T."/>
            <person name="Roa M.B."/>
            <person name="Lu M.J."/>
            <person name="Chang Y.Y."/>
            <person name="Ann P.J."/>
            <person name="Tsai J.N."/>
            <person name="Chen C.Y."/>
            <person name="Tzean S.S."/>
            <person name="Ota Y."/>
            <person name="Hattori T."/>
            <person name="Sahashi N."/>
            <person name="Liou R.F."/>
            <person name="Kikuchi T."/>
            <person name="Tsai I.J."/>
        </authorList>
    </citation>
    <scope>NUCLEOTIDE SEQUENCE [LARGE SCALE GENOMIC DNA]</scope>
    <source>
        <strain evidence="1 2">FFPRI411160</strain>
    </source>
</reference>
<dbReference type="OrthoDB" id="3266220at2759"/>
<sequence>MNTSVPSGDFPIVFKRQHSSAPAKGRHSILDAEAYAPMIYFFISLRPRPELQPISVFSPTIDITKNMNRKQGGKGLIRLTKNLSTVISSPFRRRRYLDSMDNITLASSEMSSECSTLVEFVVHDSEASLPESPRAPPGISEEYRYNFVQPSASVEKVSPSDDQDLLDEEDCTWVMPRSKRHNYPKDKSKIKQKVLRKPTRLALLSVTDNDLLDSDDRSWV</sequence>
<evidence type="ECO:0000313" key="2">
    <source>
        <dbReference type="Proteomes" id="UP000217199"/>
    </source>
</evidence>
<dbReference type="EMBL" id="NBII01000002">
    <property type="protein sequence ID" value="PAV22598.1"/>
    <property type="molecule type" value="Genomic_DNA"/>
</dbReference>
<proteinExistence type="predicted"/>
<organism evidence="1 2">
    <name type="scientific">Pyrrhoderma noxium</name>
    <dbReference type="NCBI Taxonomy" id="2282107"/>
    <lineage>
        <taxon>Eukaryota</taxon>
        <taxon>Fungi</taxon>
        <taxon>Dikarya</taxon>
        <taxon>Basidiomycota</taxon>
        <taxon>Agaricomycotina</taxon>
        <taxon>Agaricomycetes</taxon>
        <taxon>Hymenochaetales</taxon>
        <taxon>Hymenochaetaceae</taxon>
        <taxon>Pyrrhoderma</taxon>
    </lineage>
</organism>